<dbReference type="PANTHER" id="PTHR36819:SF1">
    <property type="entry name" value="REGULATOR OF PHOSPHOLIPASE D SRF1"/>
    <property type="match status" value="1"/>
</dbReference>
<sequence length="374" mass="41429">MTSASPPRTAGGVSSASEASSSANPSTGSSVHTAPRLRPPRSLPPWIATYDQSYGSISEEQLRLLNPPVRAARPQHNSTPYEPQRRVSRDGFIANDDPELGPPQEDPSRFRHFLRYGRAPRRGRQWDHLRNAEPVIVSAYSSKPRQPAMAWNEFIQSSAWGHAPNEKSKVVAPEYLDELQPNFNQKGGTPFDPIRPRLSRRRKTMKLSKVIWKQMMRSSLAPILFRLVVMITSIMALGLSARLFQLEDAVEKDSAERTQSVVAVVIDCVAIPFIAYTIWDELTGKPLGLRSAVNKISLILLDLFFIIFKSASTALAFETVVYHTLGGSSIVALTKALAGVMLLGLLSWSINFTMNIFRTVVKLGGGDDDDDDDE</sequence>
<comment type="caution">
    <text evidence="3">The sequence shown here is derived from an EMBL/GenBank/DDBJ whole genome shotgun (WGS) entry which is preliminary data.</text>
</comment>
<evidence type="ECO:0000256" key="1">
    <source>
        <dbReference type="SAM" id="MobiDB-lite"/>
    </source>
</evidence>
<feature type="transmembrane region" description="Helical" evidence="2">
    <location>
        <begin position="261"/>
        <end position="279"/>
    </location>
</feature>
<keyword evidence="2" id="KW-0472">Membrane</keyword>
<evidence type="ECO:0008006" key="5">
    <source>
        <dbReference type="Google" id="ProtNLM"/>
    </source>
</evidence>
<gene>
    <name evidence="3" type="ORF">PT974_00748</name>
</gene>
<proteinExistence type="predicted"/>
<name>A0ABR0T1Q7_9HYPO</name>
<dbReference type="Proteomes" id="UP001338125">
    <property type="component" value="Unassembled WGS sequence"/>
</dbReference>
<keyword evidence="4" id="KW-1185">Reference proteome</keyword>
<feature type="compositionally biased region" description="Low complexity" evidence="1">
    <location>
        <begin position="10"/>
        <end position="30"/>
    </location>
</feature>
<keyword evidence="2" id="KW-1133">Transmembrane helix</keyword>
<feature type="transmembrane region" description="Helical" evidence="2">
    <location>
        <begin position="223"/>
        <end position="241"/>
    </location>
</feature>
<evidence type="ECO:0000256" key="2">
    <source>
        <dbReference type="SAM" id="Phobius"/>
    </source>
</evidence>
<feature type="region of interest" description="Disordered" evidence="1">
    <location>
        <begin position="1"/>
        <end position="45"/>
    </location>
</feature>
<accession>A0ABR0T1Q7</accession>
<dbReference type="EMBL" id="JAVFKD010000001">
    <property type="protein sequence ID" value="KAK5998369.1"/>
    <property type="molecule type" value="Genomic_DNA"/>
</dbReference>
<feature type="transmembrane region" description="Helical" evidence="2">
    <location>
        <begin position="299"/>
        <end position="317"/>
    </location>
</feature>
<reference evidence="3 4" key="1">
    <citation type="submission" date="2024-01" db="EMBL/GenBank/DDBJ databases">
        <title>Complete genome of Cladobotryum mycophilum ATHUM6906.</title>
        <authorList>
            <person name="Christinaki A.C."/>
            <person name="Myridakis A.I."/>
            <person name="Kouvelis V.N."/>
        </authorList>
    </citation>
    <scope>NUCLEOTIDE SEQUENCE [LARGE SCALE GENOMIC DNA]</scope>
    <source>
        <strain evidence="3 4">ATHUM6906</strain>
    </source>
</reference>
<keyword evidence="2" id="KW-0812">Transmembrane</keyword>
<protein>
    <recommendedName>
        <fullName evidence="5">MARVEL domain-containing protein</fullName>
    </recommendedName>
</protein>
<feature type="region of interest" description="Disordered" evidence="1">
    <location>
        <begin position="59"/>
        <end position="109"/>
    </location>
</feature>
<evidence type="ECO:0000313" key="4">
    <source>
        <dbReference type="Proteomes" id="UP001338125"/>
    </source>
</evidence>
<feature type="transmembrane region" description="Helical" evidence="2">
    <location>
        <begin position="329"/>
        <end position="348"/>
    </location>
</feature>
<dbReference type="PANTHER" id="PTHR36819">
    <property type="entry name" value="REGULATOR OF PHOSPHOLIPASE D SRF1"/>
    <property type="match status" value="1"/>
</dbReference>
<organism evidence="3 4">
    <name type="scientific">Cladobotryum mycophilum</name>
    <dbReference type="NCBI Taxonomy" id="491253"/>
    <lineage>
        <taxon>Eukaryota</taxon>
        <taxon>Fungi</taxon>
        <taxon>Dikarya</taxon>
        <taxon>Ascomycota</taxon>
        <taxon>Pezizomycotina</taxon>
        <taxon>Sordariomycetes</taxon>
        <taxon>Hypocreomycetidae</taxon>
        <taxon>Hypocreales</taxon>
        <taxon>Hypocreaceae</taxon>
        <taxon>Cladobotryum</taxon>
    </lineage>
</organism>
<evidence type="ECO:0000313" key="3">
    <source>
        <dbReference type="EMBL" id="KAK5998369.1"/>
    </source>
</evidence>
<dbReference type="InterPro" id="IPR037737">
    <property type="entry name" value="Srf1"/>
</dbReference>